<evidence type="ECO:0000313" key="2">
    <source>
        <dbReference type="EMBL" id="THV48673.1"/>
    </source>
</evidence>
<dbReference type="Proteomes" id="UP000308671">
    <property type="component" value="Unassembled WGS sequence"/>
</dbReference>
<proteinExistence type="predicted"/>
<accession>A0A4S8QTS2</accession>
<feature type="region of interest" description="Disordered" evidence="1">
    <location>
        <begin position="155"/>
        <end position="179"/>
    </location>
</feature>
<feature type="compositionally biased region" description="Polar residues" evidence="1">
    <location>
        <begin position="269"/>
        <end position="293"/>
    </location>
</feature>
<name>A0A4S8QTS2_9HELO</name>
<feature type="compositionally biased region" description="Polar residues" evidence="1">
    <location>
        <begin position="155"/>
        <end position="164"/>
    </location>
</feature>
<organism evidence="2 3">
    <name type="scientific">Botrytis galanthina</name>
    <dbReference type="NCBI Taxonomy" id="278940"/>
    <lineage>
        <taxon>Eukaryota</taxon>
        <taxon>Fungi</taxon>
        <taxon>Dikarya</taxon>
        <taxon>Ascomycota</taxon>
        <taxon>Pezizomycotina</taxon>
        <taxon>Leotiomycetes</taxon>
        <taxon>Helotiales</taxon>
        <taxon>Sclerotiniaceae</taxon>
        <taxon>Botrytis</taxon>
    </lineage>
</organism>
<feature type="compositionally biased region" description="Basic and acidic residues" evidence="1">
    <location>
        <begin position="297"/>
        <end position="320"/>
    </location>
</feature>
<dbReference type="EMBL" id="PQXL01000234">
    <property type="protein sequence ID" value="THV48673.1"/>
    <property type="molecule type" value="Genomic_DNA"/>
</dbReference>
<dbReference type="OrthoDB" id="3562853at2759"/>
<reference evidence="2 3" key="1">
    <citation type="submission" date="2017-12" db="EMBL/GenBank/DDBJ databases">
        <title>Comparative genomics of Botrytis spp.</title>
        <authorList>
            <person name="Valero-Jimenez C.A."/>
            <person name="Tapia P."/>
            <person name="Veloso J."/>
            <person name="Silva-Moreno E."/>
            <person name="Staats M."/>
            <person name="Valdes J.H."/>
            <person name="Van Kan J.A.L."/>
        </authorList>
    </citation>
    <scope>NUCLEOTIDE SEQUENCE [LARGE SCALE GENOMIC DNA]</scope>
    <source>
        <strain evidence="2 3">MUCL435</strain>
    </source>
</reference>
<sequence>MSSDSWETRNYVGEKILNQIFENWNERFATMKQEYKRKGKVAMEVQMTIELPDHTCKQMWAESDGEIEVEQRSEEDGNVHGDAIAHPIRGESNLRVEANAPTTQGKGQDVGNVHSRALVSRAPQSRNMHIETIARPAPKTSKENSNLHSGAVASISQQNRNSNIAPKIRPAPKTVQNDSNVQNGALASISQNSLNPNIAPTARPASNSMRSVAIVPVTQNSRNSNITSDVRPTPRIIQNNSNMHNGAIAPPNQRQANIQNLAPGRPHRSSSSARTTQNPPVSTTAGSSANLNPTLYLERRKRELQQELSRQERESREYESARGGSKRSRDSDAGHERRKYPRGDYSSRRNR</sequence>
<feature type="compositionally biased region" description="Basic and acidic residues" evidence="1">
    <location>
        <begin position="327"/>
        <end position="351"/>
    </location>
</feature>
<protein>
    <submittedName>
        <fullName evidence="2">Uncharacterized protein</fullName>
    </submittedName>
</protein>
<feature type="region of interest" description="Disordered" evidence="1">
    <location>
        <begin position="216"/>
        <end position="351"/>
    </location>
</feature>
<feature type="compositionally biased region" description="Polar residues" evidence="1">
    <location>
        <begin position="217"/>
        <end position="244"/>
    </location>
</feature>
<evidence type="ECO:0000256" key="1">
    <source>
        <dbReference type="SAM" id="MobiDB-lite"/>
    </source>
</evidence>
<dbReference type="AlphaFoldDB" id="A0A4S8QTS2"/>
<evidence type="ECO:0000313" key="3">
    <source>
        <dbReference type="Proteomes" id="UP000308671"/>
    </source>
</evidence>
<gene>
    <name evidence="2" type="ORF">BGAL_0234g00130</name>
</gene>
<comment type="caution">
    <text evidence="2">The sequence shown here is derived from an EMBL/GenBank/DDBJ whole genome shotgun (WGS) entry which is preliminary data.</text>
</comment>
<keyword evidence="3" id="KW-1185">Reference proteome</keyword>